<evidence type="ECO:0000313" key="2">
    <source>
        <dbReference type="Proteomes" id="UP000473648"/>
    </source>
</evidence>
<reference evidence="1" key="1">
    <citation type="journal article" date="2020" name="Appl. Environ. Microbiol.">
        <title>Medium-Chain Fatty Acid Synthesis by 'Candidatus Weimeria bifida' gen. nov., sp. nov., and 'Candidatus Pseudoramibacter fermentans' sp. nov.</title>
        <authorList>
            <person name="Scarborough M.J."/>
            <person name="Myers K.S."/>
            <person name="Donohue T.J."/>
            <person name="Noguera D.R."/>
        </authorList>
    </citation>
    <scope>NUCLEOTIDE SEQUENCE</scope>
    <source>
        <strain evidence="1">EUB1.1</strain>
    </source>
</reference>
<dbReference type="SUPFAM" id="SSF56784">
    <property type="entry name" value="HAD-like"/>
    <property type="match status" value="1"/>
</dbReference>
<proteinExistence type="predicted"/>
<dbReference type="NCBIfam" id="TIGR01484">
    <property type="entry name" value="HAD-SF-IIB"/>
    <property type="match status" value="1"/>
</dbReference>
<dbReference type="AlphaFoldDB" id="A0A6L5GRS3"/>
<dbReference type="GO" id="GO:0016791">
    <property type="term" value="F:phosphatase activity"/>
    <property type="evidence" value="ECO:0007669"/>
    <property type="project" value="TreeGrafter"/>
</dbReference>
<gene>
    <name evidence="1" type="ORF">FRC53_05920</name>
</gene>
<dbReference type="InterPro" id="IPR023214">
    <property type="entry name" value="HAD_sf"/>
</dbReference>
<sequence length="270" mass="30207">MMNPDIRLLALDLDNTLLNSKKIISEENKRMLVQCEKAGIHVVTASGRFFHSQIDFTDQLNPEVQNNWHVCNGGAGIYTGHSLLWRENCFAADVFQVLLKQIRRTSLFYFVDTVSMVYYENASTETASRTAKQVLKKPYVQRAAHIENIDHPVRIIFYCRNEEEVTAARLIHTNGAVSYDGGDKIVEIAPKSLNKAQALAKVCAHYDVSFKQVVAIGDDENDLQLLKTAGIGIAMPNSSNVLIKNADIIGPCDCDHDGVAEIIKRYILPR</sequence>
<evidence type="ECO:0000313" key="1">
    <source>
        <dbReference type="EMBL" id="MQM72949.1"/>
    </source>
</evidence>
<dbReference type="Pfam" id="PF08282">
    <property type="entry name" value="Hydrolase_3"/>
    <property type="match status" value="1"/>
</dbReference>
<dbReference type="GO" id="GO:0005829">
    <property type="term" value="C:cytosol"/>
    <property type="evidence" value="ECO:0007669"/>
    <property type="project" value="TreeGrafter"/>
</dbReference>
<dbReference type="InterPro" id="IPR006379">
    <property type="entry name" value="HAD-SF_hydro_IIB"/>
</dbReference>
<dbReference type="SFLD" id="SFLDS00003">
    <property type="entry name" value="Haloacid_Dehalogenase"/>
    <property type="match status" value="1"/>
</dbReference>
<keyword evidence="2" id="KW-1185">Reference proteome</keyword>
<dbReference type="Gene3D" id="3.30.1240.10">
    <property type="match status" value="1"/>
</dbReference>
<comment type="caution">
    <text evidence="1">The sequence shown here is derived from an EMBL/GenBank/DDBJ whole genome shotgun (WGS) entry which is preliminary data.</text>
</comment>
<dbReference type="EMBL" id="VOGB01000004">
    <property type="protein sequence ID" value="MQM72949.1"/>
    <property type="molecule type" value="Genomic_DNA"/>
</dbReference>
<dbReference type="PANTHER" id="PTHR10000:SF8">
    <property type="entry name" value="HAD SUPERFAMILY HYDROLASE-LIKE, TYPE 3"/>
    <property type="match status" value="1"/>
</dbReference>
<dbReference type="GO" id="GO:0000287">
    <property type="term" value="F:magnesium ion binding"/>
    <property type="evidence" value="ECO:0007669"/>
    <property type="project" value="TreeGrafter"/>
</dbReference>
<dbReference type="Gene3D" id="3.40.50.1000">
    <property type="entry name" value="HAD superfamily/HAD-like"/>
    <property type="match status" value="1"/>
</dbReference>
<protein>
    <submittedName>
        <fullName evidence="1">HAD family phosphatase</fullName>
    </submittedName>
</protein>
<accession>A0A6L5GRS3</accession>
<organism evidence="1 2">
    <name type="scientific">Candidatus Pseudoramibacter fermentans</name>
    <dbReference type="NCBI Taxonomy" id="2594427"/>
    <lineage>
        <taxon>Bacteria</taxon>
        <taxon>Bacillati</taxon>
        <taxon>Bacillota</taxon>
        <taxon>Clostridia</taxon>
        <taxon>Eubacteriales</taxon>
        <taxon>Eubacteriaceae</taxon>
        <taxon>Pseudoramibacter</taxon>
    </lineage>
</organism>
<dbReference type="PANTHER" id="PTHR10000">
    <property type="entry name" value="PHOSPHOSERINE PHOSPHATASE"/>
    <property type="match status" value="1"/>
</dbReference>
<dbReference type="SFLD" id="SFLDG01140">
    <property type="entry name" value="C2.B:_Phosphomannomutase_and_P"/>
    <property type="match status" value="1"/>
</dbReference>
<name>A0A6L5GRS3_9FIRM</name>
<dbReference type="InterPro" id="IPR036412">
    <property type="entry name" value="HAD-like_sf"/>
</dbReference>
<dbReference type="Proteomes" id="UP000473648">
    <property type="component" value="Unassembled WGS sequence"/>
</dbReference>